<gene>
    <name evidence="1" type="ORF">METZ01_LOCUS131565</name>
</gene>
<sequence length="48" mass="5434">MFIKLEFDFINSGTECLRILKSLDKYGLFAVLDLVPLPVTTITFLNPS</sequence>
<name>A0A381YPY3_9ZZZZ</name>
<dbReference type="EMBL" id="UINC01018688">
    <property type="protein sequence ID" value="SVA78711.1"/>
    <property type="molecule type" value="Genomic_DNA"/>
</dbReference>
<evidence type="ECO:0000313" key="1">
    <source>
        <dbReference type="EMBL" id="SVA78711.1"/>
    </source>
</evidence>
<reference evidence="1" key="1">
    <citation type="submission" date="2018-05" db="EMBL/GenBank/DDBJ databases">
        <authorList>
            <person name="Lanie J.A."/>
            <person name="Ng W.-L."/>
            <person name="Kazmierczak K.M."/>
            <person name="Andrzejewski T.M."/>
            <person name="Davidsen T.M."/>
            <person name="Wayne K.J."/>
            <person name="Tettelin H."/>
            <person name="Glass J.I."/>
            <person name="Rusch D."/>
            <person name="Podicherti R."/>
            <person name="Tsui H.-C.T."/>
            <person name="Winkler M.E."/>
        </authorList>
    </citation>
    <scope>NUCLEOTIDE SEQUENCE</scope>
</reference>
<proteinExistence type="predicted"/>
<accession>A0A381YPY3</accession>
<organism evidence="1">
    <name type="scientific">marine metagenome</name>
    <dbReference type="NCBI Taxonomy" id="408172"/>
    <lineage>
        <taxon>unclassified sequences</taxon>
        <taxon>metagenomes</taxon>
        <taxon>ecological metagenomes</taxon>
    </lineage>
</organism>
<dbReference type="AlphaFoldDB" id="A0A381YPY3"/>
<protein>
    <submittedName>
        <fullName evidence="1">Uncharacterized protein</fullName>
    </submittedName>
</protein>